<dbReference type="Proteomes" id="UP000321567">
    <property type="component" value="Unassembled WGS sequence"/>
</dbReference>
<dbReference type="Pfam" id="PF09345">
    <property type="entry name" value="SiaC"/>
    <property type="match status" value="1"/>
</dbReference>
<sequence length="128" mass="14719">MDNISIAATLRSPKISFDFTHNKFNISGESYPENVSEFYSPLIKEMEAYLSSVVNADIEFCFELIYFNSSTAKILLELFDMLDEAAHRGNRVDITWTYEVDDDNLKELGQEFGADLQHARFSMQEITL</sequence>
<evidence type="ECO:0000259" key="1">
    <source>
        <dbReference type="Pfam" id="PF09345"/>
    </source>
</evidence>
<keyword evidence="3" id="KW-1185">Reference proteome</keyword>
<dbReference type="RefSeq" id="WP_147163859.1">
    <property type="nucleotide sequence ID" value="NZ_BJZO01000050.1"/>
</dbReference>
<name>A0A512H8Q6_9PROT</name>
<feature type="domain" description="SiaC family regulatory phosphoprotein" evidence="1">
    <location>
        <begin position="6"/>
        <end position="125"/>
    </location>
</feature>
<proteinExistence type="predicted"/>
<protein>
    <recommendedName>
        <fullName evidence="1">SiaC family regulatory phosphoprotein domain-containing protein</fullName>
    </recommendedName>
</protein>
<gene>
    <name evidence="2" type="ORF">ROR02_19670</name>
</gene>
<evidence type="ECO:0000313" key="2">
    <source>
        <dbReference type="EMBL" id="GEO81836.1"/>
    </source>
</evidence>
<accession>A0A512H8Q6</accession>
<evidence type="ECO:0000313" key="3">
    <source>
        <dbReference type="Proteomes" id="UP000321567"/>
    </source>
</evidence>
<comment type="caution">
    <text evidence="2">The sequence shown here is derived from an EMBL/GenBank/DDBJ whole genome shotgun (WGS) entry which is preliminary data.</text>
</comment>
<organism evidence="2 3">
    <name type="scientific">Pararhodospirillum oryzae</name>
    <dbReference type="NCBI Taxonomy" id="478448"/>
    <lineage>
        <taxon>Bacteria</taxon>
        <taxon>Pseudomonadati</taxon>
        <taxon>Pseudomonadota</taxon>
        <taxon>Alphaproteobacteria</taxon>
        <taxon>Rhodospirillales</taxon>
        <taxon>Rhodospirillaceae</taxon>
        <taxon>Pararhodospirillum</taxon>
    </lineage>
</organism>
<dbReference type="EMBL" id="BJZO01000050">
    <property type="protein sequence ID" value="GEO81836.1"/>
    <property type="molecule type" value="Genomic_DNA"/>
</dbReference>
<dbReference type="AlphaFoldDB" id="A0A512H8Q6"/>
<reference evidence="2 3" key="1">
    <citation type="submission" date="2019-07" db="EMBL/GenBank/DDBJ databases">
        <title>Whole genome shotgun sequence of Rhodospirillum oryzae NBRC 107573.</title>
        <authorList>
            <person name="Hosoyama A."/>
            <person name="Uohara A."/>
            <person name="Ohji S."/>
            <person name="Ichikawa N."/>
        </authorList>
    </citation>
    <scope>NUCLEOTIDE SEQUENCE [LARGE SCALE GENOMIC DNA]</scope>
    <source>
        <strain evidence="2 3">NBRC 107573</strain>
    </source>
</reference>
<dbReference type="InterPro" id="IPR018530">
    <property type="entry name" value="SiaC"/>
</dbReference>
<dbReference type="OrthoDB" id="5297629at2"/>